<evidence type="ECO:0000256" key="1">
    <source>
        <dbReference type="SAM" id="MobiDB-lite"/>
    </source>
</evidence>
<dbReference type="VEuPathDB" id="FungiDB:B1J91_I01958g"/>
<comment type="caution">
    <text evidence="3">The sequence shown here is derived from an EMBL/GenBank/DDBJ whole genome shotgun (WGS) entry which is preliminary data.</text>
</comment>
<dbReference type="VEuPathDB" id="FungiDB:GWK60_L01749"/>
<dbReference type="VEuPathDB" id="FungiDB:CAGL0I01958g"/>
<dbReference type="InterPro" id="IPR053036">
    <property type="entry name" value="CellCycle_DNARepair_Reg"/>
</dbReference>
<dbReference type="GO" id="GO:0005634">
    <property type="term" value="C:nucleus"/>
    <property type="evidence" value="ECO:0007669"/>
    <property type="project" value="TreeGrafter"/>
</dbReference>
<feature type="compositionally biased region" description="Basic and acidic residues" evidence="1">
    <location>
        <begin position="655"/>
        <end position="676"/>
    </location>
</feature>
<dbReference type="PANTHER" id="PTHR47667:SF1">
    <property type="entry name" value="REGULATOR OF TY1 TRANSPOSITION PROTEIN 107"/>
    <property type="match status" value="1"/>
</dbReference>
<dbReference type="PANTHER" id="PTHR47667">
    <property type="entry name" value="REGULATOR OF TY1 TRANSPOSITION PROTEIN 107"/>
    <property type="match status" value="1"/>
</dbReference>
<dbReference type="Pfam" id="PF00533">
    <property type="entry name" value="BRCT"/>
    <property type="match status" value="1"/>
</dbReference>
<dbReference type="Proteomes" id="UP000054886">
    <property type="component" value="Unassembled WGS sequence"/>
</dbReference>
<name>A0A0W0CPA0_CANGB</name>
<gene>
    <name evidence="3" type="ORF">AO440_002421</name>
</gene>
<evidence type="ECO:0000313" key="3">
    <source>
        <dbReference type="EMBL" id="KTB05708.1"/>
    </source>
</evidence>
<dbReference type="AlphaFoldDB" id="A0A0W0CPA0"/>
<reference evidence="3 4" key="1">
    <citation type="submission" date="2015-10" db="EMBL/GenBank/DDBJ databases">
        <title>Draft genomes sequences of Candida glabrata isolates 1A, 1B, 2A, 2B, 3A and 3B.</title>
        <authorList>
            <person name="Haavelsrud O.E."/>
            <person name="Gaustad P."/>
        </authorList>
    </citation>
    <scope>NUCLEOTIDE SEQUENCE [LARGE SCALE GENOMIC DNA]</scope>
    <source>
        <strain evidence="3">910700640</strain>
    </source>
</reference>
<feature type="region of interest" description="Disordered" evidence="1">
    <location>
        <begin position="784"/>
        <end position="809"/>
    </location>
</feature>
<dbReference type="InterPro" id="IPR001357">
    <property type="entry name" value="BRCT_dom"/>
</dbReference>
<dbReference type="GO" id="GO:1990683">
    <property type="term" value="P:DNA double-strand break attachment to nuclear envelope"/>
    <property type="evidence" value="ECO:0007669"/>
    <property type="project" value="TreeGrafter"/>
</dbReference>
<dbReference type="Pfam" id="PF16771">
    <property type="entry name" value="RTT107_BRCT_6"/>
    <property type="match status" value="1"/>
</dbReference>
<dbReference type="GO" id="GO:0035361">
    <property type="term" value="C:Cul8-RING ubiquitin ligase complex"/>
    <property type="evidence" value="ECO:0007669"/>
    <property type="project" value="TreeGrafter"/>
</dbReference>
<feature type="compositionally biased region" description="Polar residues" evidence="1">
    <location>
        <begin position="642"/>
        <end position="654"/>
    </location>
</feature>
<feature type="compositionally biased region" description="Basic and acidic residues" evidence="1">
    <location>
        <begin position="785"/>
        <end position="800"/>
    </location>
</feature>
<dbReference type="VEuPathDB" id="FungiDB:GVI51_I01749"/>
<proteinExistence type="predicted"/>
<evidence type="ECO:0000313" key="4">
    <source>
        <dbReference type="Proteomes" id="UP000054886"/>
    </source>
</evidence>
<evidence type="ECO:0000259" key="2">
    <source>
        <dbReference type="PROSITE" id="PS50172"/>
    </source>
</evidence>
<feature type="domain" description="BRCT" evidence="2">
    <location>
        <begin position="366"/>
        <end position="461"/>
    </location>
</feature>
<dbReference type="PROSITE" id="PS50172">
    <property type="entry name" value="BRCT"/>
    <property type="match status" value="3"/>
</dbReference>
<feature type="domain" description="BRCT" evidence="2">
    <location>
        <begin position="69"/>
        <end position="125"/>
    </location>
</feature>
<protein>
    <submittedName>
        <fullName evidence="3">Regulator of Ty1 transposition protein 107</fullName>
    </submittedName>
</protein>
<dbReference type="Gene3D" id="3.40.50.10190">
    <property type="entry name" value="BRCT domain"/>
    <property type="match status" value="5"/>
</dbReference>
<feature type="compositionally biased region" description="Polar residues" evidence="1">
    <location>
        <begin position="536"/>
        <end position="555"/>
    </location>
</feature>
<sequence>MSIDTSIKKTQIFKHLNFLIVATNSDESKEAEELRKQLYENDCLHCEIYHAYKLEYKIPQHINVKKWLIRQDFNKHEVHIVVSKTSNFELYPLFEYELLIPVVTPDWIQLCIQSNRHLRTSNFSPNPRLVFKNFQMLVSKNVFNHSEYFLFSEIIHCLGGTTVDYITKATTHIITTSPKDPAIIAMEKYKSSRAEPSQEANIQYVLPTWLCQVYMERHLVSIKEHLIDHRRSEMETREQLNELWDDIHNFEELFDGKRDKIFMGKSFEIGDDIDLNRKSYRYFCDMIKSLGGQIILSEEEKNAEAEDSGTGQSRTSADFIIRNTISDSDTGANKRTLFGNIFWIVNIWNREKFFLPDTNAICLPRRRRKLFRKQDLAVTYTNYFGEQRTYLQQLIELLGGSATMELSKQNTHLICNLPFGKKYEVAMKWKESGSKIVICSHRWLEECYISGKKVPVDEAYTRLERDDNTYSLTLGQQLSPKLDSENSSDEETDIEESQVFALEYLKTSQSRAHDLTGLDDISHLESSIRKKKYGKSNANENASISRTPSASISNDSSRDDEAYETAPTNFLTSTELNKSAKLDKQLLITSTVDPSNLRLKDTDYAGSALCLDEDKHESNKTDAKLNIEGHVALKNGAKRTSDVSSTNKVSAGNSDKNEKLSYNKTDEYSSIRESESSYKQLENMHNKSSNGMVSTNQSSPNNTQLNTDENLTTNNSDNHKGNIIVQKNTKDNGGMQEDSTSTTMTDKSALQDEMMDNEHDVHKETMDLIQELSGGRKAKTKAARRLHEDIESLNEHEKNSGKRRKVRDKNGSLLLPEEIKQLQEQEILIQQAKKTLFANPYTCNSSNQTISLNIGLNAICTGFSLEDLTDIEKEILRLVGIKLQHDNVDQHIFEEQRGQRGHNRINTIFAPKRLRTVKFLKSLSLSSIRYFLTPDYITALLLDIKSGKDVSKYRSPSNSFRIDSIDDELIEKMQKVSGKLFFKSKIKNVNIMHDLKASPKVVGEILKCHGVDSFTILKKQYVLTDIARNTRVSTDNTVDYILIASSKNQVTKFKKLIQQETNSENVSVLVVNWDWCVDCIFNAEVNLEDKANIFFNKRI</sequence>
<dbReference type="InterPro" id="IPR031906">
    <property type="entry name" value="RTT107_BRCT_6"/>
</dbReference>
<dbReference type="Pfam" id="PF16770">
    <property type="entry name" value="RTT107_BRCT_5"/>
    <property type="match status" value="1"/>
</dbReference>
<dbReference type="SMART" id="SM00292">
    <property type="entry name" value="BRCT"/>
    <property type="match status" value="3"/>
</dbReference>
<dbReference type="SUPFAM" id="SSF52113">
    <property type="entry name" value="BRCT domain"/>
    <property type="match status" value="4"/>
</dbReference>
<feature type="region of interest" description="Disordered" evidence="1">
    <location>
        <begin position="636"/>
        <end position="721"/>
    </location>
</feature>
<dbReference type="InterPro" id="IPR036420">
    <property type="entry name" value="BRCT_dom_sf"/>
</dbReference>
<feature type="region of interest" description="Disordered" evidence="1">
    <location>
        <begin position="474"/>
        <end position="493"/>
    </location>
</feature>
<dbReference type="GO" id="GO:0006302">
    <property type="term" value="P:double-strand break repair"/>
    <property type="evidence" value="ECO:0007669"/>
    <property type="project" value="TreeGrafter"/>
</dbReference>
<accession>A0A0W0CPA0</accession>
<organism evidence="3 4">
    <name type="scientific">Candida glabrata</name>
    <name type="common">Yeast</name>
    <name type="synonym">Torulopsis glabrata</name>
    <dbReference type="NCBI Taxonomy" id="5478"/>
    <lineage>
        <taxon>Eukaryota</taxon>
        <taxon>Fungi</taxon>
        <taxon>Dikarya</taxon>
        <taxon>Ascomycota</taxon>
        <taxon>Saccharomycotina</taxon>
        <taxon>Saccharomycetes</taxon>
        <taxon>Saccharomycetales</taxon>
        <taxon>Saccharomycetaceae</taxon>
        <taxon>Nakaseomyces</taxon>
    </lineage>
</organism>
<dbReference type="EMBL" id="LLZZ01000112">
    <property type="protein sequence ID" value="KTB05708.1"/>
    <property type="molecule type" value="Genomic_DNA"/>
</dbReference>
<dbReference type="Pfam" id="PF12738">
    <property type="entry name" value="PTCB-BRCT"/>
    <property type="match status" value="1"/>
</dbReference>
<feature type="compositionally biased region" description="Polar residues" evidence="1">
    <location>
        <begin position="686"/>
        <end position="716"/>
    </location>
</feature>
<feature type="domain" description="BRCT" evidence="2">
    <location>
        <begin position="126"/>
        <end position="227"/>
    </location>
</feature>
<feature type="region of interest" description="Disordered" evidence="1">
    <location>
        <begin position="532"/>
        <end position="568"/>
    </location>
</feature>